<dbReference type="Pfam" id="PF23446">
    <property type="entry name" value="LysM1_NFP_LYK"/>
    <property type="match status" value="1"/>
</dbReference>
<evidence type="ECO:0000256" key="2">
    <source>
        <dbReference type="ARBA" id="ARBA00004162"/>
    </source>
</evidence>
<dbReference type="FunFam" id="1.10.510.10:FF:000468">
    <property type="entry name" value="PTI1-like tyrosine-protein kinase 3"/>
    <property type="match status" value="1"/>
</dbReference>
<keyword evidence="4" id="KW-1003">Cell membrane</keyword>
<evidence type="ECO:0000256" key="5">
    <source>
        <dbReference type="ARBA" id="ARBA00022692"/>
    </source>
</evidence>
<keyword evidence="7" id="KW-0547">Nucleotide-binding</keyword>
<feature type="domain" description="LysM" evidence="15">
    <location>
        <begin position="296"/>
        <end position="341"/>
    </location>
</feature>
<dbReference type="PANTHER" id="PTHR45927:SF11">
    <property type="entry name" value="LYSM DOMAIN RECEPTOR-LIKE KINASE 4"/>
    <property type="match status" value="1"/>
</dbReference>
<evidence type="ECO:0000256" key="1">
    <source>
        <dbReference type="ARBA" id="ARBA00004141"/>
    </source>
</evidence>
<evidence type="ECO:0000256" key="8">
    <source>
        <dbReference type="ARBA" id="ARBA00022840"/>
    </source>
</evidence>
<proteinExistence type="inferred from homology"/>
<dbReference type="GO" id="GO:0005524">
    <property type="term" value="F:ATP binding"/>
    <property type="evidence" value="ECO:0007669"/>
    <property type="project" value="UniProtKB-KW"/>
</dbReference>
<dbReference type="InterPro" id="IPR011009">
    <property type="entry name" value="Kinase-like_dom_sf"/>
</dbReference>
<evidence type="ECO:0000256" key="13">
    <source>
        <dbReference type="SAM" id="Phobius"/>
    </source>
</evidence>
<accession>A0A7J9GWH3</accession>
<dbReference type="GO" id="GO:0005886">
    <property type="term" value="C:plasma membrane"/>
    <property type="evidence" value="ECO:0007669"/>
    <property type="project" value="UniProtKB-SubCell"/>
</dbReference>
<evidence type="ECO:0008006" key="18">
    <source>
        <dbReference type="Google" id="ProtNLM"/>
    </source>
</evidence>
<dbReference type="Gene3D" id="1.10.510.10">
    <property type="entry name" value="Transferase(Phosphotransferase) domain 1"/>
    <property type="match status" value="1"/>
</dbReference>
<dbReference type="Pfam" id="PF23472">
    <property type="entry name" value="LysM2_CERK1_LYK3_4_5"/>
    <property type="match status" value="1"/>
</dbReference>
<comment type="similarity">
    <text evidence="3">Belongs to the Cold-regulated 413 protein family.</text>
</comment>
<dbReference type="Pfam" id="PF23473">
    <property type="entry name" value="LysM3_LYK4_5"/>
    <property type="match status" value="1"/>
</dbReference>
<dbReference type="GO" id="GO:0004672">
    <property type="term" value="F:protein kinase activity"/>
    <property type="evidence" value="ECO:0007669"/>
    <property type="project" value="InterPro"/>
</dbReference>
<sequence>MNRIGQRSHMLTNLLVLYLFASFPTVLFKIVRCLGQFGCWVAFLAVALHLFFPDTFPDWLADRFRDDIVPGILCLVITILVTLLEIRGVGGLENFGFDQPGNQLAPIAIKFSTLACLQVGTEGEEGERFGSAQQPYVGKKTTDCRNPDTSDSVLGYTCNGVNRSCQSYLVFRSQPLFNNVTSISNLLSSDPSQIAAINEVSETATFQTNQMVIVPVNCSCSGDHYQRNTSYIIQSGDGYFLIANSTFQALSTCQAIQNQQPVIPSESLTPGMRITVPIRCACPTRNQTDVGINYLLSYPVAEGETVSSISALFGADPERTLEANQLPDPSSTVFFETSLLVPLRNPPSRITVPSPPPPPPPSPSPPNSPPSGSSDRTWIYILAGVLGGVGLILVVCMVIFCMFFSKTKKKTDPIISLESFEACEKPLEKSLEDGSQAFLDSMLSIAQSINIKVYKFKELQVATDNFSTSNHIKGSVYRGVINGDFAAIKKVHGDVSKEIQLLNKVYHSNLIRLSGVCINDGNWYLVYEYAANGTLSDWIFNRDDSGKYLSWKDRIRIALDVATGLNYLHSFTNPPHVHKDIKTSNVLLDGDFRAKITNFAMARSTEGQEGEFALTRHIVGTKGYMAPEYLENGLVSTKLDVYAFGVLLLEVITGKEATAFYSDEHNNLSDRLSNVVENGKEGLKHLIEPSMLENYPAELAVVVVQLINSCLKQNPTARPAMDEIVQSFSRILTSSSTWDLSSNMSWSQTSTGSS</sequence>
<dbReference type="InterPro" id="IPR056563">
    <property type="entry name" value="LysM3_LYK4_5"/>
</dbReference>
<protein>
    <recommendedName>
        <fullName evidence="18">LysM domain receptor-like kinase 4</fullName>
    </recommendedName>
</protein>
<dbReference type="PANTHER" id="PTHR45927">
    <property type="entry name" value="LYSM-DOMAIN RECEPTOR-LIKE KINASE-RELATED"/>
    <property type="match status" value="1"/>
</dbReference>
<dbReference type="InterPro" id="IPR056562">
    <property type="entry name" value="LysM2_CERK1_LYK3_4_5"/>
</dbReference>
<evidence type="ECO:0000256" key="7">
    <source>
        <dbReference type="ARBA" id="ARBA00022741"/>
    </source>
</evidence>
<feature type="transmembrane region" description="Helical" evidence="13">
    <location>
        <begin position="37"/>
        <end position="56"/>
    </location>
</feature>
<dbReference type="EMBL" id="JABFAD010000007">
    <property type="protein sequence ID" value="MBA0801931.1"/>
    <property type="molecule type" value="Genomic_DNA"/>
</dbReference>
<evidence type="ECO:0000259" key="15">
    <source>
        <dbReference type="PROSITE" id="PS51782"/>
    </source>
</evidence>
<reference evidence="16 17" key="1">
    <citation type="journal article" date="2019" name="Genome Biol. Evol.">
        <title>Insights into the evolution of the New World diploid cottons (Gossypium, subgenus Houzingenia) based on genome sequencing.</title>
        <authorList>
            <person name="Grover C.E."/>
            <person name="Arick M.A. 2nd"/>
            <person name="Thrash A."/>
            <person name="Conover J.L."/>
            <person name="Sanders W.S."/>
            <person name="Peterson D.G."/>
            <person name="Frelichowski J.E."/>
            <person name="Scheffler J.A."/>
            <person name="Scheffler B.E."/>
            <person name="Wendel J.F."/>
        </authorList>
    </citation>
    <scope>NUCLEOTIDE SEQUENCE [LARGE SCALE GENOMIC DNA]</scope>
    <source>
        <strain evidence="16">0</strain>
        <tissue evidence="16">Leaf</tissue>
    </source>
</reference>
<dbReference type="InterPro" id="IPR052611">
    <property type="entry name" value="Plant_RLK_LysM"/>
</dbReference>
<evidence type="ECO:0000256" key="4">
    <source>
        <dbReference type="ARBA" id="ARBA00022475"/>
    </source>
</evidence>
<dbReference type="InterPro" id="IPR008892">
    <property type="entry name" value="COR413"/>
</dbReference>
<dbReference type="GO" id="GO:0045087">
    <property type="term" value="P:innate immune response"/>
    <property type="evidence" value="ECO:0007669"/>
    <property type="project" value="UniProtKB-ARBA"/>
</dbReference>
<keyword evidence="11" id="KW-1015">Disulfide bond</keyword>
<feature type="domain" description="Protein kinase" evidence="14">
    <location>
        <begin position="427"/>
        <end position="732"/>
    </location>
</feature>
<dbReference type="Proteomes" id="UP000593560">
    <property type="component" value="Unassembled WGS sequence"/>
</dbReference>
<keyword evidence="9 13" id="KW-1133">Transmembrane helix</keyword>
<evidence type="ECO:0000256" key="11">
    <source>
        <dbReference type="ARBA" id="ARBA00023157"/>
    </source>
</evidence>
<dbReference type="SMART" id="SM00220">
    <property type="entry name" value="S_TKc"/>
    <property type="match status" value="1"/>
</dbReference>
<dbReference type="AlphaFoldDB" id="A0A7J9GWH3"/>
<gene>
    <name evidence="16" type="ORF">Gohar_012269</name>
</gene>
<evidence type="ECO:0000256" key="10">
    <source>
        <dbReference type="ARBA" id="ARBA00023136"/>
    </source>
</evidence>
<dbReference type="Pfam" id="PF05562">
    <property type="entry name" value="WCOR413"/>
    <property type="match status" value="1"/>
</dbReference>
<feature type="transmembrane region" description="Helical" evidence="13">
    <location>
        <begin position="68"/>
        <end position="86"/>
    </location>
</feature>
<evidence type="ECO:0000259" key="14">
    <source>
        <dbReference type="PROSITE" id="PS50011"/>
    </source>
</evidence>
<dbReference type="SUPFAM" id="SSF56112">
    <property type="entry name" value="Protein kinase-like (PK-like)"/>
    <property type="match status" value="1"/>
</dbReference>
<evidence type="ECO:0000256" key="3">
    <source>
        <dbReference type="ARBA" id="ARBA00005852"/>
    </source>
</evidence>
<dbReference type="InterPro" id="IPR018392">
    <property type="entry name" value="LysM"/>
</dbReference>
<evidence type="ECO:0000256" key="12">
    <source>
        <dbReference type="SAM" id="MobiDB-lite"/>
    </source>
</evidence>
<dbReference type="PROSITE" id="PS50011">
    <property type="entry name" value="PROTEIN_KINASE_DOM"/>
    <property type="match status" value="1"/>
</dbReference>
<comment type="subcellular location">
    <subcellularLocation>
        <location evidence="2">Cell membrane</location>
        <topology evidence="2">Single-pass membrane protein</topology>
    </subcellularLocation>
    <subcellularLocation>
        <location evidence="1">Membrane</location>
        <topology evidence="1">Multi-pass membrane protein</topology>
    </subcellularLocation>
</comment>
<keyword evidence="6" id="KW-0732">Signal</keyword>
<keyword evidence="5 13" id="KW-0812">Transmembrane</keyword>
<dbReference type="Gene3D" id="3.30.200.20">
    <property type="entry name" value="Phosphorylase Kinase, domain 1"/>
    <property type="match status" value="1"/>
</dbReference>
<dbReference type="PROSITE" id="PS51782">
    <property type="entry name" value="LYSM"/>
    <property type="match status" value="1"/>
</dbReference>
<dbReference type="InterPro" id="IPR056561">
    <property type="entry name" value="NFP_LYK_LysM1"/>
</dbReference>
<keyword evidence="17" id="KW-1185">Reference proteome</keyword>
<dbReference type="Pfam" id="PF00069">
    <property type="entry name" value="Pkinase"/>
    <property type="match status" value="1"/>
</dbReference>
<feature type="region of interest" description="Disordered" evidence="12">
    <location>
        <begin position="346"/>
        <end position="371"/>
    </location>
</feature>
<dbReference type="OrthoDB" id="4062651at2759"/>
<comment type="caution">
    <text evidence="16">The sequence shown here is derived from an EMBL/GenBank/DDBJ whole genome shotgun (WGS) entry which is preliminary data.</text>
</comment>
<organism evidence="16 17">
    <name type="scientific">Gossypium harknessii</name>
    <dbReference type="NCBI Taxonomy" id="34285"/>
    <lineage>
        <taxon>Eukaryota</taxon>
        <taxon>Viridiplantae</taxon>
        <taxon>Streptophyta</taxon>
        <taxon>Embryophyta</taxon>
        <taxon>Tracheophyta</taxon>
        <taxon>Spermatophyta</taxon>
        <taxon>Magnoliopsida</taxon>
        <taxon>eudicotyledons</taxon>
        <taxon>Gunneridae</taxon>
        <taxon>Pentapetalae</taxon>
        <taxon>rosids</taxon>
        <taxon>malvids</taxon>
        <taxon>Malvales</taxon>
        <taxon>Malvaceae</taxon>
        <taxon>Malvoideae</taxon>
        <taxon>Gossypium</taxon>
    </lineage>
</organism>
<name>A0A7J9GWH3_9ROSI</name>
<evidence type="ECO:0000256" key="6">
    <source>
        <dbReference type="ARBA" id="ARBA00022729"/>
    </source>
</evidence>
<evidence type="ECO:0000313" key="16">
    <source>
        <dbReference type="EMBL" id="MBA0801931.1"/>
    </source>
</evidence>
<feature type="transmembrane region" description="Helical" evidence="13">
    <location>
        <begin position="378"/>
        <end position="404"/>
    </location>
</feature>
<feature type="transmembrane region" description="Helical" evidence="13">
    <location>
        <begin position="12"/>
        <end position="31"/>
    </location>
</feature>
<keyword evidence="8" id="KW-0067">ATP-binding</keyword>
<dbReference type="InterPro" id="IPR000719">
    <property type="entry name" value="Prot_kinase_dom"/>
</dbReference>
<keyword evidence="10 13" id="KW-0472">Membrane</keyword>
<feature type="compositionally biased region" description="Pro residues" evidence="12">
    <location>
        <begin position="353"/>
        <end position="369"/>
    </location>
</feature>
<evidence type="ECO:0000256" key="9">
    <source>
        <dbReference type="ARBA" id="ARBA00022989"/>
    </source>
</evidence>
<evidence type="ECO:0000313" key="17">
    <source>
        <dbReference type="Proteomes" id="UP000593560"/>
    </source>
</evidence>